<dbReference type="Proteomes" id="UP000178911">
    <property type="component" value="Unassembled WGS sequence"/>
</dbReference>
<proteinExistence type="predicted"/>
<reference evidence="1 2" key="1">
    <citation type="journal article" date="2016" name="Nat. Commun.">
        <title>Thousands of microbial genomes shed light on interconnected biogeochemical processes in an aquifer system.</title>
        <authorList>
            <person name="Anantharaman K."/>
            <person name="Brown C.T."/>
            <person name="Hug L.A."/>
            <person name="Sharon I."/>
            <person name="Castelle C.J."/>
            <person name="Probst A.J."/>
            <person name="Thomas B.C."/>
            <person name="Singh A."/>
            <person name="Wilkins M.J."/>
            <person name="Karaoz U."/>
            <person name="Brodie E.L."/>
            <person name="Williams K.H."/>
            <person name="Hubbard S.S."/>
            <person name="Banfield J.F."/>
        </authorList>
    </citation>
    <scope>NUCLEOTIDE SEQUENCE [LARGE SCALE GENOMIC DNA]</scope>
</reference>
<protein>
    <recommendedName>
        <fullName evidence="3">Nudix hydrolase domain-containing protein</fullName>
    </recommendedName>
</protein>
<evidence type="ECO:0008006" key="3">
    <source>
        <dbReference type="Google" id="ProtNLM"/>
    </source>
</evidence>
<dbReference type="AlphaFoldDB" id="A0A1F8GFZ6"/>
<dbReference type="STRING" id="1802695.A3A13_02745"/>
<accession>A0A1F8GFZ6</accession>
<name>A0A1F8GFZ6_9BACT</name>
<organism evidence="1 2">
    <name type="scientific">Candidatus Yanofskybacteria bacterium RIFCSPLOWO2_01_FULL_43_22</name>
    <dbReference type="NCBI Taxonomy" id="1802695"/>
    <lineage>
        <taxon>Bacteria</taxon>
        <taxon>Candidatus Yanofskyibacteriota</taxon>
    </lineage>
</organism>
<evidence type="ECO:0000313" key="1">
    <source>
        <dbReference type="EMBL" id="OGN23970.1"/>
    </source>
</evidence>
<dbReference type="EMBL" id="MGKJ01000014">
    <property type="protein sequence ID" value="OGN23970.1"/>
    <property type="molecule type" value="Genomic_DNA"/>
</dbReference>
<evidence type="ECO:0000313" key="2">
    <source>
        <dbReference type="Proteomes" id="UP000178911"/>
    </source>
</evidence>
<sequence length="322" mass="35943">MKKIVFAGSNLTSRAGLTNKSIYVIILSRRAELMARWGKPKTVDWRGVPSSPTSFCIFPIRDAAFSPELNIWLVYNHADKGRKNPLAQLLGFDPQQQGGGRKKGKPAAYGMPGGGLNPEWLETAEGAAVREGSNESGVKVIRARLIPVPGEKNKALILNKKTGERTRPEIMYADGQQVHIELMPNEKLLLNPMNYYLAEVDWFNSKVREFLLNLKNNLIAEGACTAEDIAREGISINTLTREELLALGVDEEEVGKISDPEEVCEIGGFALLPVSLLRDMWESKRFYLNPEEDRENPLDPTTYVYYSHVKRILEGLDLMGVA</sequence>
<dbReference type="Gene3D" id="3.90.79.10">
    <property type="entry name" value="Nucleoside Triphosphate Pyrophosphohydrolase"/>
    <property type="match status" value="1"/>
</dbReference>
<gene>
    <name evidence="1" type="ORF">A3A13_02745</name>
</gene>
<comment type="caution">
    <text evidence="1">The sequence shown here is derived from an EMBL/GenBank/DDBJ whole genome shotgun (WGS) entry which is preliminary data.</text>
</comment>